<reference evidence="12 13" key="1">
    <citation type="submission" date="2019-04" db="EMBL/GenBank/DDBJ databases">
        <authorList>
            <consortium name="Wellcome Sanger Institute Data Sharing"/>
        </authorList>
    </citation>
    <scope>NUCLEOTIDE SEQUENCE [LARGE SCALE GENOMIC DNA]</scope>
</reference>
<evidence type="ECO:0000313" key="12">
    <source>
        <dbReference type="Ensembl" id="ENSSFOP00015024623.1"/>
    </source>
</evidence>
<feature type="compositionally biased region" description="Polar residues" evidence="11">
    <location>
        <begin position="216"/>
        <end position="225"/>
    </location>
</feature>
<evidence type="ECO:0000256" key="9">
    <source>
        <dbReference type="ARBA" id="ARBA00023329"/>
    </source>
</evidence>
<name>A0A8C9RXN3_SCLFO</name>
<dbReference type="RefSeq" id="XP_018600705.1">
    <property type="nucleotide sequence ID" value="XM_018745189.1"/>
</dbReference>
<dbReference type="RefSeq" id="XP_018600703.1">
    <property type="nucleotide sequence ID" value="XM_018745187.1"/>
</dbReference>
<reference evidence="12" key="2">
    <citation type="submission" date="2025-08" db="UniProtKB">
        <authorList>
            <consortium name="Ensembl"/>
        </authorList>
    </citation>
    <scope>IDENTIFICATION</scope>
</reference>
<dbReference type="Ensembl" id="ENSSFOT00015024891.2">
    <property type="protein sequence ID" value="ENSSFOP00015024623.1"/>
    <property type="gene ID" value="ENSSFOG00015015839.2"/>
</dbReference>
<accession>A0A8C9RXN3</accession>
<reference evidence="12" key="3">
    <citation type="submission" date="2025-09" db="UniProtKB">
        <authorList>
            <consortium name="Ensembl"/>
        </authorList>
    </citation>
    <scope>IDENTIFICATION</scope>
</reference>
<comment type="subcellular location">
    <subcellularLocation>
        <location evidence="2">Cell projection</location>
        <location evidence="2">Axon</location>
    </subcellularLocation>
    <subcellularLocation>
        <location evidence="1">Cell projection</location>
        <location evidence="1">Dendrite</location>
    </subcellularLocation>
    <subcellularLocation>
        <location evidence="3">Cytoplasmic vesicle</location>
    </subcellularLocation>
</comment>
<dbReference type="GO" id="GO:0030425">
    <property type="term" value="C:dendrite"/>
    <property type="evidence" value="ECO:0007669"/>
    <property type="project" value="UniProtKB-SubCell"/>
</dbReference>
<feature type="region of interest" description="Disordered" evidence="11">
    <location>
        <begin position="480"/>
        <end position="505"/>
    </location>
</feature>
<evidence type="ECO:0000256" key="10">
    <source>
        <dbReference type="SAM" id="Coils"/>
    </source>
</evidence>
<evidence type="ECO:0000256" key="2">
    <source>
        <dbReference type="ARBA" id="ARBA00004489"/>
    </source>
</evidence>
<feature type="coiled-coil region" evidence="10">
    <location>
        <begin position="367"/>
        <end position="448"/>
    </location>
</feature>
<dbReference type="RefSeq" id="XP_018600704.1">
    <property type="nucleotide sequence ID" value="XM_018745188.1"/>
</dbReference>
<dbReference type="GeneID" id="108930116"/>
<dbReference type="Pfam" id="PF06818">
    <property type="entry name" value="Fez1"/>
    <property type="match status" value="2"/>
</dbReference>
<dbReference type="GO" id="GO:0007399">
    <property type="term" value="P:nervous system development"/>
    <property type="evidence" value="ECO:0007669"/>
    <property type="project" value="UniProtKB-KW"/>
</dbReference>
<evidence type="ECO:0000313" key="13">
    <source>
        <dbReference type="Proteomes" id="UP000694397"/>
    </source>
</evidence>
<dbReference type="Proteomes" id="UP000694397">
    <property type="component" value="Chromosome 13"/>
</dbReference>
<dbReference type="RefSeq" id="XP_029113382.1">
    <property type="nucleotide sequence ID" value="XM_029257549.1"/>
</dbReference>
<evidence type="ECO:0000256" key="11">
    <source>
        <dbReference type="SAM" id="MobiDB-lite"/>
    </source>
</evidence>
<dbReference type="PANTHER" id="PTHR32274">
    <property type="entry name" value="NEDD4-BINDING PROTEIN 3"/>
    <property type="match status" value="1"/>
</dbReference>
<keyword evidence="8" id="KW-0966">Cell projection</keyword>
<dbReference type="OrthoDB" id="10030037at2759"/>
<dbReference type="GeneTree" id="ENSGT00940000158603"/>
<evidence type="ECO:0000256" key="8">
    <source>
        <dbReference type="ARBA" id="ARBA00023273"/>
    </source>
</evidence>
<comment type="similarity">
    <text evidence="4">Belongs to the N4BP3 family.</text>
</comment>
<proteinExistence type="inferred from homology"/>
<feature type="compositionally biased region" description="Low complexity" evidence="11">
    <location>
        <begin position="185"/>
        <end position="194"/>
    </location>
</feature>
<gene>
    <name evidence="12" type="primary">n4bp3</name>
</gene>
<feature type="region of interest" description="Disordered" evidence="11">
    <location>
        <begin position="184"/>
        <end position="237"/>
    </location>
</feature>
<dbReference type="InterPro" id="IPR033571">
    <property type="entry name" value="N4BP3"/>
</dbReference>
<dbReference type="CTD" id="23138"/>
<keyword evidence="7 10" id="KW-0175">Coiled coil</keyword>
<dbReference type="KEGG" id="sfm:108930116"/>
<keyword evidence="9" id="KW-0968">Cytoplasmic vesicle</keyword>
<keyword evidence="6" id="KW-0524">Neurogenesis</keyword>
<feature type="coiled-coil region" evidence="10">
    <location>
        <begin position="295"/>
        <end position="329"/>
    </location>
</feature>
<evidence type="ECO:0000256" key="1">
    <source>
        <dbReference type="ARBA" id="ARBA00004279"/>
    </source>
</evidence>
<evidence type="ECO:0000256" key="4">
    <source>
        <dbReference type="ARBA" id="ARBA00010640"/>
    </source>
</evidence>
<dbReference type="GO" id="GO:0031410">
    <property type="term" value="C:cytoplasmic vesicle"/>
    <property type="evidence" value="ECO:0007669"/>
    <property type="project" value="UniProtKB-SubCell"/>
</dbReference>
<evidence type="ECO:0000256" key="6">
    <source>
        <dbReference type="ARBA" id="ARBA00022902"/>
    </source>
</evidence>
<dbReference type="RefSeq" id="XP_029113381.1">
    <property type="nucleotide sequence ID" value="XM_029257548.1"/>
</dbReference>
<evidence type="ECO:0000256" key="3">
    <source>
        <dbReference type="ARBA" id="ARBA00004541"/>
    </source>
</evidence>
<protein>
    <submittedName>
        <fullName evidence="12">NEDD4-binding protein 3-B-like</fullName>
    </submittedName>
</protein>
<dbReference type="AlphaFoldDB" id="A0A8C9RXN3"/>
<sequence>MATTQTLALNSASNKPFTDTNLVPLRERYSGTMGSVGSLIEKPDTLPERIKGQCSRPHAGGHQHEGLLRKGFTQQELLNYLNSRMEPNANKHITSDFSQFKRECGAEHESIYSKVYHKKGKEVLMNKNSPPVEFKKSHLKPSAFKLISNKNFSSMQNLCPAKARELENSLANGLHMSYAKVAPTSVGSSLSSPSHPDQGRRKNATNSLSQDEETMSDSGHNSMNSLPPYRPPFRPHLGQISASMGHINHIGSWDHISLSSKSGASIATDMPPQSMVTLSQLQSYGSEASQSCELSHSLEDVVQDLEDQLLEKEHELKQMRKNLDESEDAIAQVFEGKQRLWEKEVEELKRLYATKLRQVSQYAQHSQHTLQLQLNKVQQDCQRLQEDLEALQRQYQNLKGRHADINGQEHNLQLEESQWKVCQKSGEIALLKQQLRDSQAEVAQKLSEIFCLKTRLHEAQCKMRAKDDQIDMLQLALQQESHHSPKEVPEAPDGKGGPRGTTHGGAEDRLRAELILERRQNEAQASAFEAERRIWHMEKEKVIRYQKELQASYLEMYHRNQVLEKELLQLRGGSERHEGFGGGEHLPSGLPWIDRIESSEI</sequence>
<keyword evidence="13" id="KW-1185">Reference proteome</keyword>
<evidence type="ECO:0000256" key="5">
    <source>
        <dbReference type="ARBA" id="ARBA00022473"/>
    </source>
</evidence>
<feature type="compositionally biased region" description="Basic and acidic residues" evidence="11">
    <location>
        <begin position="480"/>
        <end position="493"/>
    </location>
</feature>
<feature type="compositionally biased region" description="Gly residues" evidence="11">
    <location>
        <begin position="494"/>
        <end position="503"/>
    </location>
</feature>
<dbReference type="RefSeq" id="XP_018600702.1">
    <property type="nucleotide sequence ID" value="XM_018745186.1"/>
</dbReference>
<keyword evidence="5" id="KW-0217">Developmental protein</keyword>
<organism evidence="12 13">
    <name type="scientific">Scleropages formosus</name>
    <name type="common">Asian bonytongue</name>
    <name type="synonym">Osteoglossum formosum</name>
    <dbReference type="NCBI Taxonomy" id="113540"/>
    <lineage>
        <taxon>Eukaryota</taxon>
        <taxon>Metazoa</taxon>
        <taxon>Chordata</taxon>
        <taxon>Craniata</taxon>
        <taxon>Vertebrata</taxon>
        <taxon>Euteleostomi</taxon>
        <taxon>Actinopterygii</taxon>
        <taxon>Neopterygii</taxon>
        <taxon>Teleostei</taxon>
        <taxon>Osteoglossocephala</taxon>
        <taxon>Osteoglossomorpha</taxon>
        <taxon>Osteoglossiformes</taxon>
        <taxon>Osteoglossidae</taxon>
        <taxon>Scleropages</taxon>
    </lineage>
</organism>
<evidence type="ECO:0000256" key="7">
    <source>
        <dbReference type="ARBA" id="ARBA00023054"/>
    </source>
</evidence>
<dbReference type="PANTHER" id="PTHR32274:SF1">
    <property type="entry name" value="NEDD4-BINDING PROTEIN 3"/>
    <property type="match status" value="1"/>
</dbReference>
<dbReference type="GO" id="GO:0030424">
    <property type="term" value="C:axon"/>
    <property type="evidence" value="ECO:0007669"/>
    <property type="project" value="UniProtKB-SubCell"/>
</dbReference>